<sequence length="346" mass="38859">MTQPSALPVPEHPAGGVPATRDLPRPASHRRSAYTPPAGALPSLVFDAGRQCFTAPGGEETTDLVERMDRPLSVTFQLTRECNFSCSYCSEPPGITTRTRPEVLAMLDKLAGMRRIILSGGEPMRYKHFWEVLEYCQPRFEQVVLSTNASMITRDGAARLRDLVDYVDITVDGPRGPHDRIRGNYDMVIRGLRRVAEESIPLSVICVYMGSNKRKIHYICQTGDIFDARKVKILTTIPKGYSRNLFEDFTTGEELSELQAFLKSERQACGWRSRITIADWMKIGAGHAILIEPDGRAVASPVWPNPECIAPFADLHTQTVQQLWASYPYKAAHLDKYLERTMMVLD</sequence>
<keyword evidence="2" id="KW-0004">4Fe-4S</keyword>
<dbReference type="CDD" id="cd01335">
    <property type="entry name" value="Radical_SAM"/>
    <property type="match status" value="1"/>
</dbReference>
<dbReference type="RefSeq" id="WP_231331969.1">
    <property type="nucleotide sequence ID" value="NZ_CP059572.1"/>
</dbReference>
<dbReference type="InterPro" id="IPR007197">
    <property type="entry name" value="rSAM"/>
</dbReference>
<evidence type="ECO:0000313" key="10">
    <source>
        <dbReference type="EMBL" id="QXJ25785.1"/>
    </source>
</evidence>
<accession>A0ABX8R411</accession>
<gene>
    <name evidence="10" type="ORF">AGRA3207_007335</name>
</gene>
<dbReference type="PROSITE" id="PS51918">
    <property type="entry name" value="RADICAL_SAM"/>
    <property type="match status" value="1"/>
</dbReference>
<dbReference type="PROSITE" id="PS01305">
    <property type="entry name" value="MOAA_NIFB_PQQE"/>
    <property type="match status" value="1"/>
</dbReference>
<dbReference type="SFLD" id="SFLDG01067">
    <property type="entry name" value="SPASM/twitch_domain_containing"/>
    <property type="match status" value="1"/>
</dbReference>
<dbReference type="InterPro" id="IPR000385">
    <property type="entry name" value="MoaA_NifB_PqqE_Fe-S-bd_CS"/>
</dbReference>
<evidence type="ECO:0000256" key="1">
    <source>
        <dbReference type="ARBA" id="ARBA00001966"/>
    </source>
</evidence>
<dbReference type="SFLD" id="SFLDS00029">
    <property type="entry name" value="Radical_SAM"/>
    <property type="match status" value="1"/>
</dbReference>
<dbReference type="PANTHER" id="PTHR11228">
    <property type="entry name" value="RADICAL SAM DOMAIN PROTEIN"/>
    <property type="match status" value="1"/>
</dbReference>
<organism evidence="10 11">
    <name type="scientific">Actinomadura graeca</name>
    <dbReference type="NCBI Taxonomy" id="2750812"/>
    <lineage>
        <taxon>Bacteria</taxon>
        <taxon>Bacillati</taxon>
        <taxon>Actinomycetota</taxon>
        <taxon>Actinomycetes</taxon>
        <taxon>Streptosporangiales</taxon>
        <taxon>Thermomonosporaceae</taxon>
        <taxon>Actinomadura</taxon>
    </lineage>
</organism>
<dbReference type="InterPro" id="IPR058240">
    <property type="entry name" value="rSAM_sf"/>
</dbReference>
<dbReference type="PANTHER" id="PTHR11228:SF7">
    <property type="entry name" value="PQQA PEPTIDE CYCLASE"/>
    <property type="match status" value="1"/>
</dbReference>
<keyword evidence="7" id="KW-0411">Iron-sulfur</keyword>
<dbReference type="EMBL" id="CP059572">
    <property type="protein sequence ID" value="QXJ25785.1"/>
    <property type="molecule type" value="Genomic_DNA"/>
</dbReference>
<dbReference type="Pfam" id="PF04055">
    <property type="entry name" value="Radical_SAM"/>
    <property type="match status" value="1"/>
</dbReference>
<name>A0ABX8R411_9ACTN</name>
<evidence type="ECO:0000256" key="4">
    <source>
        <dbReference type="ARBA" id="ARBA00022723"/>
    </source>
</evidence>
<keyword evidence="3" id="KW-0949">S-adenosyl-L-methionine</keyword>
<evidence type="ECO:0000256" key="5">
    <source>
        <dbReference type="ARBA" id="ARBA00023002"/>
    </source>
</evidence>
<dbReference type="InterPro" id="IPR050377">
    <property type="entry name" value="Radical_SAM_PqqE_MftC-like"/>
</dbReference>
<dbReference type="InterPro" id="IPR013785">
    <property type="entry name" value="Aldolase_TIM"/>
</dbReference>
<comment type="cofactor">
    <cofactor evidence="1">
        <name>[4Fe-4S] cluster</name>
        <dbReference type="ChEBI" id="CHEBI:49883"/>
    </cofactor>
</comment>
<dbReference type="Gene3D" id="3.20.20.70">
    <property type="entry name" value="Aldolase class I"/>
    <property type="match status" value="1"/>
</dbReference>
<evidence type="ECO:0000256" key="8">
    <source>
        <dbReference type="SAM" id="MobiDB-lite"/>
    </source>
</evidence>
<feature type="domain" description="Radical SAM core" evidence="9">
    <location>
        <begin position="68"/>
        <end position="268"/>
    </location>
</feature>
<evidence type="ECO:0000256" key="7">
    <source>
        <dbReference type="ARBA" id="ARBA00023014"/>
    </source>
</evidence>
<keyword evidence="11" id="KW-1185">Reference proteome</keyword>
<reference evidence="10" key="1">
    <citation type="submission" date="2020-07" db="EMBL/GenBank/DDBJ databases">
        <authorList>
            <person name="Tarantini F.S."/>
            <person name="Hong K.W."/>
            <person name="Chan K.G."/>
        </authorList>
    </citation>
    <scope>NUCLEOTIDE SEQUENCE</scope>
    <source>
        <strain evidence="10">32-07</strain>
    </source>
</reference>
<evidence type="ECO:0000256" key="6">
    <source>
        <dbReference type="ARBA" id="ARBA00023004"/>
    </source>
</evidence>
<feature type="region of interest" description="Disordered" evidence="8">
    <location>
        <begin position="1"/>
        <end position="36"/>
    </location>
</feature>
<keyword evidence="6" id="KW-0408">Iron</keyword>
<protein>
    <submittedName>
        <fullName evidence="10">Radical SAM protein</fullName>
    </submittedName>
</protein>
<evidence type="ECO:0000313" key="11">
    <source>
        <dbReference type="Proteomes" id="UP001049518"/>
    </source>
</evidence>
<keyword evidence="4" id="KW-0479">Metal-binding</keyword>
<proteinExistence type="predicted"/>
<dbReference type="Proteomes" id="UP001049518">
    <property type="component" value="Chromosome"/>
</dbReference>
<keyword evidence="5" id="KW-0560">Oxidoreductase</keyword>
<dbReference type="SUPFAM" id="SSF102114">
    <property type="entry name" value="Radical SAM enzymes"/>
    <property type="match status" value="1"/>
</dbReference>
<evidence type="ECO:0000256" key="2">
    <source>
        <dbReference type="ARBA" id="ARBA00022485"/>
    </source>
</evidence>
<evidence type="ECO:0000256" key="3">
    <source>
        <dbReference type="ARBA" id="ARBA00022691"/>
    </source>
</evidence>
<evidence type="ECO:0000259" key="9">
    <source>
        <dbReference type="PROSITE" id="PS51918"/>
    </source>
</evidence>